<name>A0A8S1LF74_PARPR</name>
<sequence length="769" mass="90822">MHKFLFGNTRVNNSSYCPFGSQKCLKPGIINKIKNKIQDLFIPQINSQSIIQRIQPFEDQNIEQELSNQFKNNLVLVERIIPNNEDNMTLKRKSICSFEQYLKEELDTAKKLSKETQNDLSGKINHCQIKTSNAKKQKKSQKDHSKIYKDRKMEENQKQLEFNLNKQNFKQNQVEKKENSSEHLSNCSNKRLKQFDINKENSIQFKQQKDYQTSINIFENQEIIQNEDNKNQMFDSSLKRLKTSQSSVHSPSNKEFNQDNINIDKKLSSLTGINTRIEANDSLLSFKNGDFQQEIQYNMQNLDNNIKSSIQKQHQEYEFQNIQISNESNIKDCHQKQLEFIQDNSMVIQKQDCINQNNCEQQDNKRENQSFQKSEQSKLIFSEIEGKKDLMLKLKQNVELKKHNHLILQDIEQFENVNLSNIQIKNSKQTQLIQNKKNEQNLDKQREKINSQVYLQEDQLLKKKISSQIDKQDHLNEKEQQFNNVQNEQNKEISKNILQTSFLNNQNKQILEKNEKSIKEQNPFLILSPNISSDQISLYFQGTSTQHQNKEYQAQNQNQPFVDLFKISTQQSSSQQIINKTQDKQNTQNLQSIFNVNNFANSKILPFSTNKQMEIIQQVPQITPIIQHQSYNFESVKLNYQQQSTQQNNLFQQQQQQQQQNYYSEQSMQQSNYQIQNLFSQQPQTSNVVSSLNLFQSNPYQQQQNDQLNQPLYFKNDVLSLFQDTKKSDRGDNLSYFLDIFQTQTYHQATQSLNNSFNKGRKKQRINNF</sequence>
<evidence type="ECO:0000313" key="3">
    <source>
        <dbReference type="Proteomes" id="UP000688137"/>
    </source>
</evidence>
<evidence type="ECO:0000256" key="1">
    <source>
        <dbReference type="SAM" id="MobiDB-lite"/>
    </source>
</evidence>
<keyword evidence="3" id="KW-1185">Reference proteome</keyword>
<dbReference type="AlphaFoldDB" id="A0A8S1LF74"/>
<protein>
    <submittedName>
        <fullName evidence="2">Uncharacterized protein</fullName>
    </submittedName>
</protein>
<feature type="region of interest" description="Disordered" evidence="1">
    <location>
        <begin position="240"/>
        <end position="260"/>
    </location>
</feature>
<dbReference type="EMBL" id="CAJJDM010000035">
    <property type="protein sequence ID" value="CAD8064672.1"/>
    <property type="molecule type" value="Genomic_DNA"/>
</dbReference>
<gene>
    <name evidence="2" type="ORF">PPRIM_AZ9-3.1.T0360243</name>
</gene>
<reference evidence="2" key="1">
    <citation type="submission" date="2021-01" db="EMBL/GenBank/DDBJ databases">
        <authorList>
            <consortium name="Genoscope - CEA"/>
            <person name="William W."/>
        </authorList>
    </citation>
    <scope>NUCLEOTIDE SEQUENCE</scope>
</reference>
<organism evidence="2 3">
    <name type="scientific">Paramecium primaurelia</name>
    <dbReference type="NCBI Taxonomy" id="5886"/>
    <lineage>
        <taxon>Eukaryota</taxon>
        <taxon>Sar</taxon>
        <taxon>Alveolata</taxon>
        <taxon>Ciliophora</taxon>
        <taxon>Intramacronucleata</taxon>
        <taxon>Oligohymenophorea</taxon>
        <taxon>Peniculida</taxon>
        <taxon>Parameciidae</taxon>
        <taxon>Paramecium</taxon>
    </lineage>
</organism>
<comment type="caution">
    <text evidence="2">The sequence shown here is derived from an EMBL/GenBank/DDBJ whole genome shotgun (WGS) entry which is preliminary data.</text>
</comment>
<feature type="compositionally biased region" description="Polar residues" evidence="1">
    <location>
        <begin position="243"/>
        <end position="260"/>
    </location>
</feature>
<dbReference type="OMA" id="NKDYSMA"/>
<accession>A0A8S1LF74</accession>
<dbReference type="Proteomes" id="UP000688137">
    <property type="component" value="Unassembled WGS sequence"/>
</dbReference>
<proteinExistence type="predicted"/>
<feature type="region of interest" description="Disordered" evidence="1">
    <location>
        <begin position="164"/>
        <end position="187"/>
    </location>
</feature>
<evidence type="ECO:0000313" key="2">
    <source>
        <dbReference type="EMBL" id="CAD8064672.1"/>
    </source>
</evidence>